<gene>
    <name evidence="2" type="ORF">KGM_209472</name>
</gene>
<reference evidence="2 3" key="1">
    <citation type="journal article" date="2011" name="Cell">
        <title>The monarch butterfly genome yields insights into long-distance migration.</title>
        <authorList>
            <person name="Zhan S."/>
            <person name="Merlin C."/>
            <person name="Boore J.L."/>
            <person name="Reppert S.M."/>
        </authorList>
    </citation>
    <scope>NUCLEOTIDE SEQUENCE [LARGE SCALE GENOMIC DNA]</scope>
    <source>
        <strain evidence="2">F-2</strain>
    </source>
</reference>
<comment type="caution">
    <text evidence="2">The sequence shown here is derived from an EMBL/GenBank/DDBJ whole genome shotgun (WGS) entry which is preliminary data.</text>
</comment>
<dbReference type="Proteomes" id="UP000007151">
    <property type="component" value="Unassembled WGS sequence"/>
</dbReference>
<sequence length="170" mass="17726">MCMSSQSTTSSTCLQLPASSSLRDRSVLVLLAGSRDLGPSPLLRLTPGPGGVVRKAHPSSSSPYHLPSVRSSTPLTPHLSLLTPPLPPQFSVVVSCSVIGGVSSVLLRERVSRACVIVLRVPRVRSEVGRAAGWGAVTPDTTSRSSSAAASTQPPVPIMTAGRVFGSWWC</sequence>
<evidence type="ECO:0000313" key="3">
    <source>
        <dbReference type="Proteomes" id="UP000007151"/>
    </source>
</evidence>
<protein>
    <submittedName>
        <fullName evidence="2">Uncharacterized protein</fullName>
    </submittedName>
</protein>
<dbReference type="KEGG" id="dpl:KGM_209472"/>
<name>A0A212F694_DANPL</name>
<dbReference type="InParanoid" id="A0A212F694"/>
<keyword evidence="3" id="KW-1185">Reference proteome</keyword>
<dbReference type="AlphaFoldDB" id="A0A212F694"/>
<feature type="region of interest" description="Disordered" evidence="1">
    <location>
        <begin position="48"/>
        <end position="69"/>
    </location>
</feature>
<feature type="compositionally biased region" description="Low complexity" evidence="1">
    <location>
        <begin position="58"/>
        <end position="69"/>
    </location>
</feature>
<proteinExistence type="predicted"/>
<evidence type="ECO:0000313" key="2">
    <source>
        <dbReference type="EMBL" id="OWR49253.1"/>
    </source>
</evidence>
<evidence type="ECO:0000256" key="1">
    <source>
        <dbReference type="SAM" id="MobiDB-lite"/>
    </source>
</evidence>
<organism evidence="2 3">
    <name type="scientific">Danaus plexippus plexippus</name>
    <dbReference type="NCBI Taxonomy" id="278856"/>
    <lineage>
        <taxon>Eukaryota</taxon>
        <taxon>Metazoa</taxon>
        <taxon>Ecdysozoa</taxon>
        <taxon>Arthropoda</taxon>
        <taxon>Hexapoda</taxon>
        <taxon>Insecta</taxon>
        <taxon>Pterygota</taxon>
        <taxon>Neoptera</taxon>
        <taxon>Endopterygota</taxon>
        <taxon>Lepidoptera</taxon>
        <taxon>Glossata</taxon>
        <taxon>Ditrysia</taxon>
        <taxon>Papilionoidea</taxon>
        <taxon>Nymphalidae</taxon>
        <taxon>Danainae</taxon>
        <taxon>Danaini</taxon>
        <taxon>Danaina</taxon>
        <taxon>Danaus</taxon>
        <taxon>Danaus</taxon>
    </lineage>
</organism>
<accession>A0A212F694</accession>
<dbReference type="EMBL" id="AGBW02010072">
    <property type="protein sequence ID" value="OWR49253.1"/>
    <property type="molecule type" value="Genomic_DNA"/>
</dbReference>